<organism evidence="9 10">
    <name type="scientific">Cypionkella aquatica</name>
    <dbReference type="NCBI Taxonomy" id="1756042"/>
    <lineage>
        <taxon>Bacteria</taxon>
        <taxon>Pseudomonadati</taxon>
        <taxon>Pseudomonadota</taxon>
        <taxon>Alphaproteobacteria</taxon>
        <taxon>Rhodobacterales</taxon>
        <taxon>Paracoccaceae</taxon>
        <taxon>Cypionkella</taxon>
    </lineage>
</organism>
<feature type="binding site" evidence="8">
    <location>
        <begin position="173"/>
        <end position="175"/>
    </location>
    <ligand>
        <name>beta-D-galactose</name>
        <dbReference type="ChEBI" id="CHEBI:27667"/>
    </ligand>
</feature>
<feature type="binding site" evidence="7">
    <location>
        <position position="237"/>
    </location>
    <ligand>
        <name>beta-D-galactose</name>
        <dbReference type="ChEBI" id="CHEBI:27667"/>
    </ligand>
</feature>
<dbReference type="GO" id="GO:0030246">
    <property type="term" value="F:carbohydrate binding"/>
    <property type="evidence" value="ECO:0007669"/>
    <property type="project" value="InterPro"/>
</dbReference>
<dbReference type="NCBIfam" id="NF008277">
    <property type="entry name" value="PRK11055.1"/>
    <property type="match status" value="1"/>
</dbReference>
<sequence>MGDWGVVDGGMAQVFSISDGGNCSAVVSSYGARLAQLWVPGRDGVLADIVLGHDDLQGYLDHPTTYFGATCGRYANRIAGGRFEWAGGVVQLDCNEGVNHLHGGAHGFDKRLWQVLRADPRGVVFGLASPDGEMGFPGALAIEARYEFVGPGRLQIVMTARADQATVVNLVNHAYFNMAGQGSGAVDAQLLQVDAAQYLPVDAALLPLGAPADVAGTPFDFRELRTLGSDVPAGGFDHNFCLTGGAGPAVVAVDPASGRGLRLFTNQPGVQIYTGSYLPEGLPGKAGAVTGARAGFTLETQKWPDSPNHPEYPSTVVTAGGVYDHQMEFVFFVAA</sequence>
<dbReference type="AlphaFoldDB" id="A0AA37X0P1"/>
<dbReference type="InterPro" id="IPR008183">
    <property type="entry name" value="Aldose_1/G6P_1-epimerase"/>
</dbReference>
<evidence type="ECO:0000256" key="1">
    <source>
        <dbReference type="ARBA" id="ARBA00005028"/>
    </source>
</evidence>
<dbReference type="PANTHER" id="PTHR10091">
    <property type="entry name" value="ALDOSE-1-EPIMERASE"/>
    <property type="match status" value="1"/>
</dbReference>
<dbReference type="InterPro" id="IPR011013">
    <property type="entry name" value="Gal_mutarotase_sf_dom"/>
</dbReference>
<gene>
    <name evidence="9" type="ORF">GCM10010873_20230</name>
</gene>
<dbReference type="InterPro" id="IPR047215">
    <property type="entry name" value="Galactose_mutarotase-like"/>
</dbReference>
<dbReference type="InterPro" id="IPR015443">
    <property type="entry name" value="Aldose_1-epimerase"/>
</dbReference>
<dbReference type="Gene3D" id="2.70.98.10">
    <property type="match status" value="1"/>
</dbReference>
<dbReference type="EMBL" id="BSPP01000007">
    <property type="protein sequence ID" value="GLS87049.1"/>
    <property type="molecule type" value="Genomic_DNA"/>
</dbReference>
<dbReference type="Proteomes" id="UP001157355">
    <property type="component" value="Unassembled WGS sequence"/>
</dbReference>
<dbReference type="PIRSF" id="PIRSF005096">
    <property type="entry name" value="GALM"/>
    <property type="match status" value="1"/>
</dbReference>
<evidence type="ECO:0000256" key="6">
    <source>
        <dbReference type="PIRSR" id="PIRSR005096-1"/>
    </source>
</evidence>
<reference evidence="9 10" key="1">
    <citation type="journal article" date="2014" name="Int. J. Syst. Evol. Microbiol.">
        <title>Complete genome sequence of Corynebacterium casei LMG S-19264T (=DSM 44701T), isolated from a smear-ripened cheese.</title>
        <authorList>
            <consortium name="US DOE Joint Genome Institute (JGI-PGF)"/>
            <person name="Walter F."/>
            <person name="Albersmeier A."/>
            <person name="Kalinowski J."/>
            <person name="Ruckert C."/>
        </authorList>
    </citation>
    <scope>NUCLEOTIDE SEQUENCE [LARGE SCALE GENOMIC DNA]</scope>
    <source>
        <strain evidence="9 10">NBRC 111766</strain>
    </source>
</reference>
<dbReference type="GO" id="GO:0006006">
    <property type="term" value="P:glucose metabolic process"/>
    <property type="evidence" value="ECO:0007669"/>
    <property type="project" value="TreeGrafter"/>
</dbReference>
<name>A0AA37X0P1_9RHOB</name>
<dbReference type="RefSeq" id="WP_284325231.1">
    <property type="nucleotide sequence ID" value="NZ_BSPP01000007.1"/>
</dbReference>
<comment type="pathway">
    <text evidence="1 5">Carbohydrate metabolism; hexose metabolism.</text>
</comment>
<keyword evidence="3 5" id="KW-0413">Isomerase</keyword>
<proteinExistence type="inferred from homology"/>
<evidence type="ECO:0000313" key="10">
    <source>
        <dbReference type="Proteomes" id="UP001157355"/>
    </source>
</evidence>
<comment type="catalytic activity">
    <reaction evidence="5">
        <text>alpha-D-glucose = beta-D-glucose</text>
        <dbReference type="Rhea" id="RHEA:10264"/>
        <dbReference type="ChEBI" id="CHEBI:15903"/>
        <dbReference type="ChEBI" id="CHEBI:17925"/>
        <dbReference type="EC" id="5.1.3.3"/>
    </reaction>
</comment>
<feature type="active site" description="Proton acceptor" evidence="6">
    <location>
        <position position="299"/>
    </location>
</feature>
<dbReference type="SUPFAM" id="SSF74650">
    <property type="entry name" value="Galactose mutarotase-like"/>
    <property type="match status" value="1"/>
</dbReference>
<comment type="similarity">
    <text evidence="2 5">Belongs to the aldose epimerase family.</text>
</comment>
<dbReference type="GO" id="GO:0033499">
    <property type="term" value="P:galactose catabolic process via UDP-galactose, Leloir pathway"/>
    <property type="evidence" value="ECO:0007669"/>
    <property type="project" value="TreeGrafter"/>
</dbReference>
<dbReference type="EC" id="5.1.3.3" evidence="5"/>
<feature type="binding site" evidence="8">
    <location>
        <begin position="76"/>
        <end position="77"/>
    </location>
    <ligand>
        <name>beta-D-galactose</name>
        <dbReference type="ChEBI" id="CHEBI:27667"/>
    </ligand>
</feature>
<comment type="caution">
    <text evidence="9">The sequence shown here is derived from an EMBL/GenBank/DDBJ whole genome shotgun (WGS) entry which is preliminary data.</text>
</comment>
<feature type="active site" description="Proton donor" evidence="6">
    <location>
        <position position="173"/>
    </location>
</feature>
<accession>A0AA37X0P1</accession>
<dbReference type="InterPro" id="IPR014718">
    <property type="entry name" value="GH-type_carb-bd"/>
</dbReference>
<evidence type="ECO:0000256" key="2">
    <source>
        <dbReference type="ARBA" id="ARBA00006206"/>
    </source>
</evidence>
<keyword evidence="4 5" id="KW-0119">Carbohydrate metabolism</keyword>
<evidence type="ECO:0000313" key="9">
    <source>
        <dbReference type="EMBL" id="GLS87049.1"/>
    </source>
</evidence>
<evidence type="ECO:0000256" key="5">
    <source>
        <dbReference type="PIRNR" id="PIRNR005096"/>
    </source>
</evidence>
<keyword evidence="10" id="KW-1185">Reference proteome</keyword>
<evidence type="ECO:0000256" key="3">
    <source>
        <dbReference type="ARBA" id="ARBA00023235"/>
    </source>
</evidence>
<evidence type="ECO:0000256" key="8">
    <source>
        <dbReference type="PIRSR" id="PIRSR005096-3"/>
    </source>
</evidence>
<evidence type="ECO:0000256" key="7">
    <source>
        <dbReference type="PIRSR" id="PIRSR005096-2"/>
    </source>
</evidence>
<dbReference type="Pfam" id="PF01263">
    <property type="entry name" value="Aldose_epim"/>
    <property type="match status" value="1"/>
</dbReference>
<evidence type="ECO:0000256" key="4">
    <source>
        <dbReference type="ARBA" id="ARBA00023277"/>
    </source>
</evidence>
<dbReference type="PANTHER" id="PTHR10091:SF0">
    <property type="entry name" value="GALACTOSE MUTAROTASE"/>
    <property type="match status" value="1"/>
</dbReference>
<protein>
    <recommendedName>
        <fullName evidence="5">Aldose 1-epimerase</fullName>
        <ecNumber evidence="5">5.1.3.3</ecNumber>
    </recommendedName>
</protein>
<dbReference type="GO" id="GO:0004034">
    <property type="term" value="F:aldose 1-epimerase activity"/>
    <property type="evidence" value="ECO:0007669"/>
    <property type="project" value="UniProtKB-EC"/>
</dbReference>
<dbReference type="CDD" id="cd09019">
    <property type="entry name" value="galactose_mutarotase_like"/>
    <property type="match status" value="1"/>
</dbReference>